<organism evidence="3 4">
    <name type="scientific">Calocera viscosa (strain TUFC12733)</name>
    <dbReference type="NCBI Taxonomy" id="1330018"/>
    <lineage>
        <taxon>Eukaryota</taxon>
        <taxon>Fungi</taxon>
        <taxon>Dikarya</taxon>
        <taxon>Basidiomycota</taxon>
        <taxon>Agaricomycotina</taxon>
        <taxon>Dacrymycetes</taxon>
        <taxon>Dacrymycetales</taxon>
        <taxon>Dacrymycetaceae</taxon>
        <taxon>Calocera</taxon>
    </lineage>
</organism>
<keyword evidence="1" id="KW-0472">Membrane</keyword>
<protein>
    <submittedName>
        <fullName evidence="3">Alpha/beta-hydrolase</fullName>
    </submittedName>
</protein>
<dbReference type="STRING" id="1330018.A0A167II77"/>
<dbReference type="OrthoDB" id="446723at2759"/>
<dbReference type="InterPro" id="IPR000073">
    <property type="entry name" value="AB_hydrolase_1"/>
</dbReference>
<dbReference type="GO" id="GO:0005789">
    <property type="term" value="C:endoplasmic reticulum membrane"/>
    <property type="evidence" value="ECO:0007669"/>
    <property type="project" value="TreeGrafter"/>
</dbReference>
<dbReference type="AlphaFoldDB" id="A0A167II77"/>
<evidence type="ECO:0000259" key="2">
    <source>
        <dbReference type="Pfam" id="PF12697"/>
    </source>
</evidence>
<feature type="transmembrane region" description="Helical" evidence="1">
    <location>
        <begin position="12"/>
        <end position="34"/>
    </location>
</feature>
<keyword evidence="3" id="KW-0378">Hydrolase</keyword>
<evidence type="ECO:0000313" key="4">
    <source>
        <dbReference type="Proteomes" id="UP000076738"/>
    </source>
</evidence>
<evidence type="ECO:0000256" key="1">
    <source>
        <dbReference type="SAM" id="Phobius"/>
    </source>
</evidence>
<gene>
    <name evidence="3" type="ORF">CALVIDRAFT_540753</name>
</gene>
<accession>A0A167II77</accession>
<evidence type="ECO:0000313" key="3">
    <source>
        <dbReference type="EMBL" id="KZO92670.1"/>
    </source>
</evidence>
<dbReference type="PANTHER" id="PTHR12277:SF194">
    <property type="entry name" value="FI04476P"/>
    <property type="match status" value="1"/>
</dbReference>
<dbReference type="EMBL" id="KV417308">
    <property type="protein sequence ID" value="KZO92670.1"/>
    <property type="molecule type" value="Genomic_DNA"/>
</dbReference>
<dbReference type="SUPFAM" id="SSF53474">
    <property type="entry name" value="alpha/beta-Hydrolases"/>
    <property type="match status" value="1"/>
</dbReference>
<dbReference type="GO" id="GO:0006660">
    <property type="term" value="P:phosphatidylserine catabolic process"/>
    <property type="evidence" value="ECO:0007669"/>
    <property type="project" value="TreeGrafter"/>
</dbReference>
<dbReference type="Gene3D" id="3.40.50.1820">
    <property type="entry name" value="alpha/beta hydrolase"/>
    <property type="match status" value="1"/>
</dbReference>
<keyword evidence="1" id="KW-1133">Transmembrane helix</keyword>
<dbReference type="GO" id="GO:0052651">
    <property type="term" value="P:monoacylglycerol catabolic process"/>
    <property type="evidence" value="ECO:0007669"/>
    <property type="project" value="TreeGrafter"/>
</dbReference>
<dbReference type="PANTHER" id="PTHR12277">
    <property type="entry name" value="ALPHA/BETA HYDROLASE DOMAIN-CONTAINING PROTEIN"/>
    <property type="match status" value="1"/>
</dbReference>
<dbReference type="GO" id="GO:0004622">
    <property type="term" value="F:phosphatidylcholine lysophospholipase activity"/>
    <property type="evidence" value="ECO:0007669"/>
    <property type="project" value="TreeGrafter"/>
</dbReference>
<feature type="domain" description="AB hydrolase-1" evidence="2">
    <location>
        <begin position="118"/>
        <end position="257"/>
    </location>
</feature>
<reference evidence="3 4" key="1">
    <citation type="journal article" date="2016" name="Mol. Biol. Evol.">
        <title>Comparative Genomics of Early-Diverging Mushroom-Forming Fungi Provides Insights into the Origins of Lignocellulose Decay Capabilities.</title>
        <authorList>
            <person name="Nagy L.G."/>
            <person name="Riley R."/>
            <person name="Tritt A."/>
            <person name="Adam C."/>
            <person name="Daum C."/>
            <person name="Floudas D."/>
            <person name="Sun H."/>
            <person name="Yadav J.S."/>
            <person name="Pangilinan J."/>
            <person name="Larsson K.H."/>
            <person name="Matsuura K."/>
            <person name="Barry K."/>
            <person name="Labutti K."/>
            <person name="Kuo R."/>
            <person name="Ohm R.A."/>
            <person name="Bhattacharya S.S."/>
            <person name="Shirouzu T."/>
            <person name="Yoshinaga Y."/>
            <person name="Martin F.M."/>
            <person name="Grigoriev I.V."/>
            <person name="Hibbett D.S."/>
        </authorList>
    </citation>
    <scope>NUCLEOTIDE SEQUENCE [LARGE SCALE GENOMIC DNA]</scope>
    <source>
        <strain evidence="3 4">TUFC12733</strain>
    </source>
</reference>
<keyword evidence="4" id="KW-1185">Reference proteome</keyword>
<dbReference type="GO" id="GO:0047372">
    <property type="term" value="F:monoacylglycerol lipase activity"/>
    <property type="evidence" value="ECO:0007669"/>
    <property type="project" value="TreeGrafter"/>
</dbReference>
<dbReference type="Pfam" id="PF12697">
    <property type="entry name" value="Abhydrolase_6"/>
    <property type="match status" value="1"/>
</dbReference>
<name>A0A167II77_CALVF</name>
<proteinExistence type="predicted"/>
<dbReference type="InterPro" id="IPR029058">
    <property type="entry name" value="AB_hydrolase_fold"/>
</dbReference>
<sequence length="400" mass="45119">MVKLDRILLRANLWLLSAVSLYAFALFLFATPWVQRQALFSHAAKWPLWANFSDPVRYGLAPYKTYTFSLTTEDNHTLGAWHVLPDAYYHTYTPYPLLPRSPLPPSAQADAFAQRPTVIYLHGNAASRAARYRVSLYSALSTRLNVNVVTIDYRGFGENSGKPSQQGLTRDARAAWDWVTEEMGVDRNRVVLMGQSLGTGVVSQLAAELEIEGIRPRGIVLVAAFESLEELLSTYTVFKFLPLIRPLRLFPGLEKWYLSHLIDRFDSHLALRDVSCPILLMHAKDDGDIPYTHSVHLFDALLDPLLPQRPFSTLEEETMSEGQKAEWERNDEERRGMRSSLVEEITVDGFATIRSFDRPEGRGPVFFLNTLYGGHNLISSHEGAMDVMGRVMDLGIGESA</sequence>
<dbReference type="Proteomes" id="UP000076738">
    <property type="component" value="Unassembled WGS sequence"/>
</dbReference>
<keyword evidence="1" id="KW-0812">Transmembrane</keyword>